<dbReference type="PROSITE" id="PS00622">
    <property type="entry name" value="HTH_LUXR_1"/>
    <property type="match status" value="1"/>
</dbReference>
<keyword evidence="3" id="KW-1185">Reference proteome</keyword>
<sequence length="306" mass="32843">MSVSFAAEVHGFNETHSVASEHISIVVIDCQTLSRSCLIRILRGELPEVAIHDIATSDELVGIIERHINLAVINIENCCMTDAWVAVNLAYIHQLRPETSLMLLTQLDEASITDATVSEISRLGVKGYTTNSAPVEVVLAAIRLILAGGAYYPRSVIIDDSDRSNSASAENAGQLSLPASARGEEALDTGETAMIGFTERERQVLATLRRGLPNKIIASELDLSENTIKVHISHIMRKLNATNRTEAVVFSQQYGSGVKGTNGSNGHGAMLRPPPKAGRNEAMLASLGLLCLTFVDELSALIAMAV</sequence>
<comment type="caution">
    <text evidence="2">The sequence shown here is derived from an EMBL/GenBank/DDBJ whole genome shotgun (WGS) entry which is preliminary data.</text>
</comment>
<dbReference type="Pfam" id="PF00196">
    <property type="entry name" value="GerE"/>
    <property type="match status" value="1"/>
</dbReference>
<dbReference type="PRINTS" id="PR00038">
    <property type="entry name" value="HTHLUXR"/>
</dbReference>
<name>A0A2P7BSM6_9HYPH</name>
<dbReference type="GO" id="GO:0003677">
    <property type="term" value="F:DNA binding"/>
    <property type="evidence" value="ECO:0007669"/>
    <property type="project" value="InterPro"/>
</dbReference>
<reference evidence="3" key="1">
    <citation type="submission" date="2017-11" db="EMBL/GenBank/DDBJ databases">
        <authorList>
            <person name="Kuznetsova I."/>
            <person name="Sazanova A."/>
            <person name="Chirak E."/>
            <person name="Safronova V."/>
            <person name="Willems A."/>
        </authorList>
    </citation>
    <scope>NUCLEOTIDE SEQUENCE [LARGE SCALE GENOMIC DNA]</scope>
    <source>
        <strain evidence="3">STM 196</strain>
    </source>
</reference>
<dbReference type="PANTHER" id="PTHR45566:SF1">
    <property type="entry name" value="HTH-TYPE TRANSCRIPTIONAL REGULATOR YHJB-RELATED"/>
    <property type="match status" value="1"/>
</dbReference>
<dbReference type="PANTHER" id="PTHR45566">
    <property type="entry name" value="HTH-TYPE TRANSCRIPTIONAL REGULATOR YHJB-RELATED"/>
    <property type="match status" value="1"/>
</dbReference>
<dbReference type="SMART" id="SM00421">
    <property type="entry name" value="HTH_LUXR"/>
    <property type="match status" value="1"/>
</dbReference>
<dbReference type="Gene3D" id="3.40.50.2300">
    <property type="match status" value="1"/>
</dbReference>
<dbReference type="InterPro" id="IPR051015">
    <property type="entry name" value="EvgA-like"/>
</dbReference>
<dbReference type="InterPro" id="IPR016032">
    <property type="entry name" value="Sig_transdc_resp-reg_C-effctor"/>
</dbReference>
<evidence type="ECO:0000313" key="2">
    <source>
        <dbReference type="EMBL" id="PSH69449.1"/>
    </source>
</evidence>
<proteinExistence type="predicted"/>
<dbReference type="AlphaFoldDB" id="A0A2P7BSM6"/>
<evidence type="ECO:0000313" key="3">
    <source>
        <dbReference type="Proteomes" id="UP000241444"/>
    </source>
</evidence>
<protein>
    <recommendedName>
        <fullName evidence="1">HTH luxR-type domain-containing protein</fullName>
    </recommendedName>
</protein>
<accession>A0A2P7BSM6</accession>
<dbReference type="SUPFAM" id="SSF46894">
    <property type="entry name" value="C-terminal effector domain of the bipartite response regulators"/>
    <property type="match status" value="1"/>
</dbReference>
<dbReference type="CDD" id="cd06170">
    <property type="entry name" value="LuxR_C_like"/>
    <property type="match status" value="1"/>
</dbReference>
<gene>
    <name evidence="2" type="ORF">CU102_08715</name>
</gene>
<dbReference type="PROSITE" id="PS50043">
    <property type="entry name" value="HTH_LUXR_2"/>
    <property type="match status" value="1"/>
</dbReference>
<dbReference type="GO" id="GO:0006355">
    <property type="term" value="P:regulation of DNA-templated transcription"/>
    <property type="evidence" value="ECO:0007669"/>
    <property type="project" value="InterPro"/>
</dbReference>
<organism evidence="2 3">
    <name type="scientific">Phyllobacterium brassicacearum</name>
    <dbReference type="NCBI Taxonomy" id="314235"/>
    <lineage>
        <taxon>Bacteria</taxon>
        <taxon>Pseudomonadati</taxon>
        <taxon>Pseudomonadota</taxon>
        <taxon>Alphaproteobacteria</taxon>
        <taxon>Hyphomicrobiales</taxon>
        <taxon>Phyllobacteriaceae</taxon>
        <taxon>Phyllobacterium</taxon>
    </lineage>
</organism>
<dbReference type="InterPro" id="IPR000792">
    <property type="entry name" value="Tscrpt_reg_LuxR_C"/>
</dbReference>
<evidence type="ECO:0000259" key="1">
    <source>
        <dbReference type="PROSITE" id="PS50043"/>
    </source>
</evidence>
<dbReference type="EMBL" id="PGGO01000005">
    <property type="protein sequence ID" value="PSH69449.1"/>
    <property type="molecule type" value="Genomic_DNA"/>
</dbReference>
<feature type="domain" description="HTH luxR-type" evidence="1">
    <location>
        <begin position="190"/>
        <end position="255"/>
    </location>
</feature>
<dbReference type="Proteomes" id="UP000241444">
    <property type="component" value="Unassembled WGS sequence"/>
</dbReference>
<dbReference type="OrthoDB" id="7272316at2"/>